<accession>A0AAD4ALQ0</accession>
<gene>
    <name evidence="2" type="ORF">PCIT_a1084</name>
</gene>
<feature type="compositionally biased region" description="Polar residues" evidence="1">
    <location>
        <begin position="1"/>
        <end position="11"/>
    </location>
</feature>
<dbReference type="AlphaFoldDB" id="A0AAD4ALQ0"/>
<comment type="caution">
    <text evidence="2">The sequence shown here is derived from an EMBL/GenBank/DDBJ whole genome shotgun (WGS) entry which is preliminary data.</text>
</comment>
<reference evidence="2" key="2">
    <citation type="submission" date="2015-03" db="EMBL/GenBank/DDBJ databases">
        <title>Genome sequence of Pseudoalteromonas citrea.</title>
        <authorList>
            <person name="Xie B.-B."/>
            <person name="Rong J.-C."/>
            <person name="Qin Q.-L."/>
            <person name="Zhang Y.-Z."/>
        </authorList>
    </citation>
    <scope>NUCLEOTIDE SEQUENCE</scope>
    <source>
        <strain evidence="2">DSM 8771</strain>
    </source>
</reference>
<evidence type="ECO:0000256" key="1">
    <source>
        <dbReference type="SAM" id="MobiDB-lite"/>
    </source>
</evidence>
<name>A0AAD4ALQ0_9GAMM</name>
<evidence type="ECO:0000313" key="2">
    <source>
        <dbReference type="EMBL" id="KAF7775006.1"/>
    </source>
</evidence>
<dbReference type="Proteomes" id="UP000016487">
    <property type="component" value="Unassembled WGS sequence"/>
</dbReference>
<evidence type="ECO:0000313" key="3">
    <source>
        <dbReference type="Proteomes" id="UP000016487"/>
    </source>
</evidence>
<sequence length="41" mass="4705">MHTKSDTQTGTQDKKEKRLSNQYNTATIRTITSFAGDRKVF</sequence>
<protein>
    <submittedName>
        <fullName evidence="2">Uncharacterized protein</fullName>
    </submittedName>
</protein>
<feature type="region of interest" description="Disordered" evidence="1">
    <location>
        <begin position="1"/>
        <end position="21"/>
    </location>
</feature>
<proteinExistence type="predicted"/>
<organism evidence="2 3">
    <name type="scientific">Pseudoalteromonas citrea</name>
    <dbReference type="NCBI Taxonomy" id="43655"/>
    <lineage>
        <taxon>Bacteria</taxon>
        <taxon>Pseudomonadati</taxon>
        <taxon>Pseudomonadota</taxon>
        <taxon>Gammaproteobacteria</taxon>
        <taxon>Alteromonadales</taxon>
        <taxon>Pseudoalteromonadaceae</taxon>
        <taxon>Pseudoalteromonas</taxon>
    </lineage>
</organism>
<reference evidence="2" key="1">
    <citation type="journal article" date="2012" name="J. Bacteriol.">
        <title>Genome sequences of type strains of seven species of the marine bacterium Pseudoalteromonas.</title>
        <authorList>
            <person name="Xie B.B."/>
            <person name="Shu Y.L."/>
            <person name="Qin Q.L."/>
            <person name="Rong J.C."/>
            <person name="Zhang X.Y."/>
            <person name="Chen X.L."/>
            <person name="Shi M."/>
            <person name="He H.L."/>
            <person name="Zhou B.C."/>
            <person name="Zhang Y.Z."/>
        </authorList>
    </citation>
    <scope>NUCLEOTIDE SEQUENCE</scope>
    <source>
        <strain evidence="2">DSM 8771</strain>
    </source>
</reference>
<dbReference type="EMBL" id="AHBZ03000012">
    <property type="protein sequence ID" value="KAF7775006.1"/>
    <property type="molecule type" value="Genomic_DNA"/>
</dbReference>